<sequence>MEMEDYDLELPQSLPVEPLSESYSIEDLRDILDDDVMGAATSLWDRNDFLLWPQSEALEEEFLLSGDERENAGCLAKLSRKPSKNEEETESQHSDITCSSGEDRAASRVSRCLVDQTPTRSVTEKKDTISSHKPNCSDRRTPEKLDIPLELLGDLAGTTSEKVRHMTAEERKLVYLRRKLRNRESARRSRERKKNLLKGAVCAKAKTSATPAKSRTA</sequence>
<dbReference type="PROSITE" id="PS00036">
    <property type="entry name" value="BZIP_BASIC"/>
    <property type="match status" value="1"/>
</dbReference>
<protein>
    <recommendedName>
        <fullName evidence="2">BZIP domain-containing protein</fullName>
    </recommendedName>
</protein>
<feature type="region of interest" description="Disordered" evidence="1">
    <location>
        <begin position="119"/>
        <end position="142"/>
    </location>
</feature>
<feature type="compositionally biased region" description="Basic and acidic residues" evidence="1">
    <location>
        <begin position="83"/>
        <end position="93"/>
    </location>
</feature>
<dbReference type="InterPro" id="IPR004827">
    <property type="entry name" value="bZIP"/>
</dbReference>
<feature type="compositionally biased region" description="Basic and acidic residues" evidence="1">
    <location>
        <begin position="122"/>
        <end position="142"/>
    </location>
</feature>
<proteinExistence type="predicted"/>
<dbReference type="AlphaFoldDB" id="A0A7S1XAS9"/>
<evidence type="ECO:0000313" key="3">
    <source>
        <dbReference type="EMBL" id="CAD9221092.1"/>
    </source>
</evidence>
<evidence type="ECO:0000259" key="2">
    <source>
        <dbReference type="PROSITE" id="PS00036"/>
    </source>
</evidence>
<accession>A0A7S1XAS9</accession>
<organism evidence="3">
    <name type="scientific">Compsopogon caeruleus</name>
    <dbReference type="NCBI Taxonomy" id="31354"/>
    <lineage>
        <taxon>Eukaryota</taxon>
        <taxon>Rhodophyta</taxon>
        <taxon>Compsopogonophyceae</taxon>
        <taxon>Compsopogonales</taxon>
        <taxon>Compsopogonaceae</taxon>
        <taxon>Compsopogon</taxon>
    </lineage>
</organism>
<feature type="domain" description="BZIP" evidence="2">
    <location>
        <begin position="177"/>
        <end position="192"/>
    </location>
</feature>
<feature type="compositionally biased region" description="Low complexity" evidence="1">
    <location>
        <begin position="203"/>
        <end position="217"/>
    </location>
</feature>
<feature type="region of interest" description="Disordered" evidence="1">
    <location>
        <begin position="180"/>
        <end position="217"/>
    </location>
</feature>
<dbReference type="GO" id="GO:0003700">
    <property type="term" value="F:DNA-binding transcription factor activity"/>
    <property type="evidence" value="ECO:0007669"/>
    <property type="project" value="InterPro"/>
</dbReference>
<feature type="region of interest" description="Disordered" evidence="1">
    <location>
        <begin position="78"/>
        <end position="102"/>
    </location>
</feature>
<dbReference type="EMBL" id="HBGH01000472">
    <property type="protein sequence ID" value="CAD9221092.1"/>
    <property type="molecule type" value="Transcribed_RNA"/>
</dbReference>
<name>A0A7S1XAS9_9RHOD</name>
<evidence type="ECO:0000256" key="1">
    <source>
        <dbReference type="SAM" id="MobiDB-lite"/>
    </source>
</evidence>
<reference evidence="3" key="1">
    <citation type="submission" date="2021-01" db="EMBL/GenBank/DDBJ databases">
        <authorList>
            <person name="Corre E."/>
            <person name="Pelletier E."/>
            <person name="Niang G."/>
            <person name="Scheremetjew M."/>
            <person name="Finn R."/>
            <person name="Kale V."/>
            <person name="Holt S."/>
            <person name="Cochrane G."/>
            <person name="Meng A."/>
            <person name="Brown T."/>
            <person name="Cohen L."/>
        </authorList>
    </citation>
    <scope>NUCLEOTIDE SEQUENCE</scope>
    <source>
        <strain evidence="3">SAG 36.94</strain>
    </source>
</reference>
<gene>
    <name evidence="3" type="ORF">CCAE0312_LOCUS244</name>
</gene>